<proteinExistence type="predicted"/>
<organism evidence="1 2">
    <name type="scientific">Babesia bovis</name>
    <dbReference type="NCBI Taxonomy" id="5865"/>
    <lineage>
        <taxon>Eukaryota</taxon>
        <taxon>Sar</taxon>
        <taxon>Alveolata</taxon>
        <taxon>Apicomplexa</taxon>
        <taxon>Aconoidasida</taxon>
        <taxon>Piroplasmida</taxon>
        <taxon>Babesiidae</taxon>
        <taxon>Babesia</taxon>
    </lineage>
</organism>
<reference evidence="2" key="2">
    <citation type="journal article" date="2020" name="Data Brief">
        <title>Transcriptome dataset of Babesia bovis life stages within vertebrate and invertebrate hosts.</title>
        <authorList>
            <person name="Ueti M.W."/>
            <person name="Johnson W.C."/>
            <person name="Kappmeyer L.S."/>
            <person name="Herndon D.R."/>
            <person name="Mousel M.R."/>
            <person name="Reif K.E."/>
            <person name="Taus N.S."/>
            <person name="Ifeonu O.O."/>
            <person name="Silva J.C."/>
            <person name="Suarez C.E."/>
            <person name="Brayton K.A."/>
        </authorList>
    </citation>
    <scope>NUCLEOTIDE SEQUENCE [LARGE SCALE GENOMIC DNA]</scope>
</reference>
<dbReference type="Gene3D" id="1.25.10.10">
    <property type="entry name" value="Leucine-rich Repeat Variant"/>
    <property type="match status" value="1"/>
</dbReference>
<accession>A7AW68</accession>
<evidence type="ECO:0000313" key="2">
    <source>
        <dbReference type="Proteomes" id="UP000002173"/>
    </source>
</evidence>
<dbReference type="SUPFAM" id="SSF48371">
    <property type="entry name" value="ARM repeat"/>
    <property type="match status" value="1"/>
</dbReference>
<dbReference type="VEuPathDB" id="PiroplasmaDB:BBOV_I002130"/>
<comment type="caution">
    <text evidence="1">The sequence shown here is derived from an EMBL/GenBank/DDBJ whole genome shotgun (WGS) entry which is preliminary data.</text>
</comment>
<dbReference type="Pfam" id="PF21040">
    <property type="entry name" value="CEP104-like_TOG"/>
    <property type="match status" value="1"/>
</dbReference>
<evidence type="ECO:0000313" key="1">
    <source>
        <dbReference type="EMBL" id="EDO05296.1"/>
    </source>
</evidence>
<dbReference type="RefSeq" id="XP_001608864.1">
    <property type="nucleotide sequence ID" value="XM_001608814.1"/>
</dbReference>
<gene>
    <name evidence="1" type="ORF">BBOV_I002130</name>
</gene>
<dbReference type="InterPro" id="IPR011989">
    <property type="entry name" value="ARM-like"/>
</dbReference>
<dbReference type="KEGG" id="bbo:BBOV_I002130"/>
<dbReference type="GeneID" id="5477080"/>
<reference evidence="2" key="3">
    <citation type="journal article" date="2021" name="Int. J. Parasitol.">
        <title>Comparative analysis of gene expression between Babesia bovis blood stages and kinetes allowed by improved genome annotation.</title>
        <authorList>
            <person name="Ueti M.W."/>
            <person name="Johnson W.C."/>
            <person name="Kappmeyer L.S."/>
            <person name="Herndon D.R."/>
            <person name="Mousel M.R."/>
            <person name="Reif K.E."/>
            <person name="Taus N.S."/>
            <person name="Ifeonu O.O."/>
            <person name="Silva J.C."/>
            <person name="Suarez C.E."/>
            <person name="Brayton K.A."/>
        </authorList>
    </citation>
    <scope>NUCLEOTIDE SEQUENCE [LARGE SCALE GENOMIC DNA]</scope>
</reference>
<dbReference type="InterPro" id="IPR016024">
    <property type="entry name" value="ARM-type_fold"/>
</dbReference>
<sequence>MASDMRLPRERVVRVNSDYTEGARLVCDSSDIVKSPVLPWDRSIESHEVRSYRTIGGKPASVWSERLCLMREIRDDLASDSATTHLSGDINRCIDGISRLLGTTVLRNSPKRVFEKTPPSTVPVDNGITYEDQVLPGNESYTMDNLVESLDTIDVGKDESDEIPLSLRMEAHAAEAYFGASIVQRIYSRRWQSRIDAIDELTAMVESDELLSYNDGVFHRAIMGLTMCLSRLFQDHALKVLIKSLDLLDAFFGFMERHQSGLSTARGGSNSSIDSSRSSVITCCSQFLDVIISRLGDRVSAVVDCAICALMKVAESASIPTYEDVSRCLIRSLGVANNQPGVRSICNRLRLLSTLLLRSPQYTSHGTPRYSLKPVLFFETLGALSHHSHGLVRAAALDAISIGLKVCFSGITVPVDPSIRNAADRIDLSSISVLEGDASARYDALLAEAQSIWSTDIFQRCTPRQ</sequence>
<dbReference type="InParanoid" id="A7AW68"/>
<dbReference type="OMA" id="FGFMERH"/>
<keyword evidence="2" id="KW-1185">Reference proteome</keyword>
<protein>
    <recommendedName>
        <fullName evidence="3">TOG domain-containing protein</fullName>
    </recommendedName>
</protein>
<evidence type="ECO:0008006" key="3">
    <source>
        <dbReference type="Google" id="ProtNLM"/>
    </source>
</evidence>
<reference evidence="1 2" key="1">
    <citation type="journal article" date="2007" name="PLoS Pathog.">
        <title>Genome sequence of Babesia bovis and comparative analysis of apicomplexan hemoprotozoa.</title>
        <authorList>
            <person name="Brayton K.A."/>
            <person name="Lau A.O.T."/>
            <person name="Herndon D.R."/>
            <person name="Hannick L."/>
            <person name="Kappmeyer L.S."/>
            <person name="Berens S.J."/>
            <person name="Bidwell S.L."/>
            <person name="Brown W.C."/>
            <person name="Crabtree J."/>
            <person name="Fadrosh D."/>
            <person name="Feldblum T."/>
            <person name="Forberger H.A."/>
            <person name="Haas B.J."/>
            <person name="Howell J.M."/>
            <person name="Khouri H."/>
            <person name="Koo H."/>
            <person name="Mann D.J."/>
            <person name="Norimine J."/>
            <person name="Paulsen I.T."/>
            <person name="Radune D."/>
            <person name="Ren Q."/>
            <person name="Smith R.K. Jr."/>
            <person name="Suarez C.E."/>
            <person name="White O."/>
            <person name="Wortman J.R."/>
            <person name="Knowles D.P. Jr."/>
            <person name="McElwain T.F."/>
            <person name="Nene V.M."/>
        </authorList>
    </citation>
    <scope>NUCLEOTIDE SEQUENCE [LARGE SCALE GENOMIC DNA]</scope>
    <source>
        <strain evidence="1">T2Bo</strain>
    </source>
</reference>
<dbReference type="AlphaFoldDB" id="A7AW68"/>
<name>A7AW68_BABBO</name>
<dbReference type="EMBL" id="AAXT01000005">
    <property type="protein sequence ID" value="EDO05296.1"/>
    <property type="molecule type" value="Genomic_DNA"/>
</dbReference>
<dbReference type="Proteomes" id="UP000002173">
    <property type="component" value="Unassembled WGS sequence"/>
</dbReference>